<keyword evidence="3" id="KW-1185">Reference proteome</keyword>
<reference evidence="2" key="1">
    <citation type="submission" date="2021-08" db="EMBL/GenBank/DDBJ databases">
        <title>Characterization of Pseudomonas fragariae.</title>
        <authorList>
            <person name="Carvalho R."/>
            <person name="Marin M."/>
        </authorList>
    </citation>
    <scope>NUCLEOTIDE SEQUENCE</scope>
    <source>
        <strain evidence="2">17</strain>
    </source>
</reference>
<feature type="region of interest" description="Disordered" evidence="1">
    <location>
        <begin position="137"/>
        <end position="158"/>
    </location>
</feature>
<comment type="caution">
    <text evidence="2">The sequence shown here is derived from an EMBL/GenBank/DDBJ whole genome shotgun (WGS) entry which is preliminary data.</text>
</comment>
<dbReference type="EMBL" id="JAINZM010000002">
    <property type="protein sequence ID" value="MCW6054496.1"/>
    <property type="molecule type" value="Genomic_DNA"/>
</dbReference>
<evidence type="ECO:0008006" key="4">
    <source>
        <dbReference type="Google" id="ProtNLM"/>
    </source>
</evidence>
<organism evidence="2 3">
    <name type="scientific">Pseudomonas fragariae</name>
    <name type="common">ex Marin et al. 2024</name>
    <dbReference type="NCBI Taxonomy" id="3080056"/>
    <lineage>
        <taxon>Bacteria</taxon>
        <taxon>Pseudomonadati</taxon>
        <taxon>Pseudomonadota</taxon>
        <taxon>Gammaproteobacteria</taxon>
        <taxon>Pseudomonadales</taxon>
        <taxon>Pseudomonadaceae</taxon>
        <taxon>Pseudomonas</taxon>
    </lineage>
</organism>
<accession>A0ABT3LDI1</accession>
<feature type="compositionally biased region" description="Basic and acidic residues" evidence="1">
    <location>
        <begin position="139"/>
        <end position="158"/>
    </location>
</feature>
<dbReference type="Proteomes" id="UP001142690">
    <property type="component" value="Unassembled WGS sequence"/>
</dbReference>
<evidence type="ECO:0000256" key="1">
    <source>
        <dbReference type="SAM" id="MobiDB-lite"/>
    </source>
</evidence>
<protein>
    <recommendedName>
        <fullName evidence="4">Phage protein</fullName>
    </recommendedName>
</protein>
<evidence type="ECO:0000313" key="2">
    <source>
        <dbReference type="EMBL" id="MCW6054496.1"/>
    </source>
</evidence>
<evidence type="ECO:0000313" key="3">
    <source>
        <dbReference type="Proteomes" id="UP001142690"/>
    </source>
</evidence>
<proteinExistence type="predicted"/>
<name>A0ABT3LDI1_9PSED</name>
<sequence>MTKLSDLQQQAHAATHALANEMNVSLVPGKLLQIRQHVADAMSRGCLPASVRIHDPNSGTARMLQEARRETVLDEGSAEEMRTVVITDKHGKFAVDPRTGEVLLADRITPEPASVGFHTVDGYVGIDTVWPDNATNPDALRKAMAPHDRWQDKRQYEE</sequence>
<gene>
    <name evidence="2" type="ORF">K7K06_02385</name>
</gene>